<dbReference type="Proteomes" id="UP000549616">
    <property type="component" value="Unassembled WGS sequence"/>
</dbReference>
<evidence type="ECO:0000313" key="1">
    <source>
        <dbReference type="EMBL" id="NYI86998.1"/>
    </source>
</evidence>
<name>A0A853AWG8_9PSEU</name>
<sequence>MVGREHQLVTLACFPSLRIVEHHTGVADDGVEVVRVQRVHRSPDARQVGQIQSQVAHPRTGCTDGVDRAAGLRGITAAEDDGHACGGQSAIAEVIPTSYSIRLWWRHGRTS</sequence>
<accession>A0A853AWG8</accession>
<proteinExistence type="predicted"/>
<dbReference type="EMBL" id="JACCFK010000001">
    <property type="protein sequence ID" value="NYI86998.1"/>
    <property type="molecule type" value="Genomic_DNA"/>
</dbReference>
<comment type="caution">
    <text evidence="1">The sequence shown here is derived from an EMBL/GenBank/DDBJ whole genome shotgun (WGS) entry which is preliminary data.</text>
</comment>
<keyword evidence="2" id="KW-1185">Reference proteome</keyword>
<dbReference type="AlphaFoldDB" id="A0A853AWG8"/>
<gene>
    <name evidence="1" type="ORF">HNR02_000321</name>
</gene>
<evidence type="ECO:0000313" key="2">
    <source>
        <dbReference type="Proteomes" id="UP000549616"/>
    </source>
</evidence>
<protein>
    <submittedName>
        <fullName evidence="1">Uncharacterized protein</fullName>
    </submittedName>
</protein>
<reference evidence="1 2" key="1">
    <citation type="submission" date="2020-07" db="EMBL/GenBank/DDBJ databases">
        <title>Sequencing the genomes of 1000 actinobacteria strains.</title>
        <authorList>
            <person name="Klenk H.-P."/>
        </authorList>
    </citation>
    <scope>NUCLEOTIDE SEQUENCE [LARGE SCALE GENOMIC DNA]</scope>
    <source>
        <strain evidence="1 2">DSM 104006</strain>
    </source>
</reference>
<organism evidence="1 2">
    <name type="scientific">Amycolatopsis endophytica</name>
    <dbReference type="NCBI Taxonomy" id="860233"/>
    <lineage>
        <taxon>Bacteria</taxon>
        <taxon>Bacillati</taxon>
        <taxon>Actinomycetota</taxon>
        <taxon>Actinomycetes</taxon>
        <taxon>Pseudonocardiales</taxon>
        <taxon>Pseudonocardiaceae</taxon>
        <taxon>Amycolatopsis</taxon>
    </lineage>
</organism>